<dbReference type="InterPro" id="IPR016032">
    <property type="entry name" value="Sig_transdc_resp-reg_C-effctor"/>
</dbReference>
<feature type="domain" description="HTH luxR-type" evidence="4">
    <location>
        <begin position="187"/>
        <end position="252"/>
    </location>
</feature>
<dbReference type="GO" id="GO:0006355">
    <property type="term" value="P:regulation of DNA-templated transcription"/>
    <property type="evidence" value="ECO:0007669"/>
    <property type="project" value="InterPro"/>
</dbReference>
<dbReference type="PRINTS" id="PR00038">
    <property type="entry name" value="HTHLUXR"/>
</dbReference>
<dbReference type="Gene3D" id="1.10.10.10">
    <property type="entry name" value="Winged helix-like DNA-binding domain superfamily/Winged helix DNA-binding domain"/>
    <property type="match status" value="1"/>
</dbReference>
<name>A0A396BPK5_BACFG</name>
<keyword evidence="1" id="KW-0805">Transcription regulation</keyword>
<dbReference type="PROSITE" id="PS50043">
    <property type="entry name" value="HTH_LUXR_2"/>
    <property type="match status" value="1"/>
</dbReference>
<dbReference type="SMART" id="SM00421">
    <property type="entry name" value="HTH_LUXR"/>
    <property type="match status" value="1"/>
</dbReference>
<organism evidence="5 6">
    <name type="scientific">Bacteroides fragilis</name>
    <dbReference type="NCBI Taxonomy" id="817"/>
    <lineage>
        <taxon>Bacteria</taxon>
        <taxon>Pseudomonadati</taxon>
        <taxon>Bacteroidota</taxon>
        <taxon>Bacteroidia</taxon>
        <taxon>Bacteroidales</taxon>
        <taxon>Bacteroidaceae</taxon>
        <taxon>Bacteroides</taxon>
    </lineage>
</organism>
<dbReference type="PANTHER" id="PTHR44688:SF16">
    <property type="entry name" value="DNA-BINDING TRANSCRIPTIONAL ACTIVATOR DEVR_DOSR"/>
    <property type="match status" value="1"/>
</dbReference>
<sequence length="254" mass="30489">MGRIYKQFFEPVKFYGVKLEKDYKAIQPCICTLDAFYRILPCSIYVIDYYKQNFLYISPNRLFLSDSTIEEIKNMGYAYYYKLLPQEDRTFLEFINKEGFSFFYKLPKEDRMKYSISYDFFIFSGHNKRKVLINQKLTPIMLNDKNQIWLALCVISIAPHKKRRGIIIRKEGADTQYTYDFIEHKWETINIVKLSDIDIDILRFSEQGLSNQEIADILFYDVNSIKFHKKQIFRKLKVKSIKEAIDYAYNNKLI</sequence>
<evidence type="ECO:0000256" key="1">
    <source>
        <dbReference type="ARBA" id="ARBA00023015"/>
    </source>
</evidence>
<dbReference type="CDD" id="cd06170">
    <property type="entry name" value="LuxR_C_like"/>
    <property type="match status" value="1"/>
</dbReference>
<dbReference type="EMBL" id="QRJE01000032">
    <property type="protein sequence ID" value="RHH07923.1"/>
    <property type="molecule type" value="Genomic_DNA"/>
</dbReference>
<proteinExistence type="predicted"/>
<dbReference type="GO" id="GO:0003677">
    <property type="term" value="F:DNA binding"/>
    <property type="evidence" value="ECO:0007669"/>
    <property type="project" value="UniProtKB-KW"/>
</dbReference>
<dbReference type="Proteomes" id="UP000266644">
    <property type="component" value="Unassembled WGS sequence"/>
</dbReference>
<evidence type="ECO:0000256" key="3">
    <source>
        <dbReference type="ARBA" id="ARBA00023163"/>
    </source>
</evidence>
<protein>
    <submittedName>
        <fullName evidence="5">LuxR family transcriptional regulator</fullName>
    </submittedName>
</protein>
<dbReference type="RefSeq" id="WP_122330607.1">
    <property type="nucleotide sequence ID" value="NZ_JAQDYY010000019.1"/>
</dbReference>
<evidence type="ECO:0000313" key="5">
    <source>
        <dbReference type="EMBL" id="RHH07923.1"/>
    </source>
</evidence>
<dbReference type="InterPro" id="IPR000792">
    <property type="entry name" value="Tscrpt_reg_LuxR_C"/>
</dbReference>
<evidence type="ECO:0000313" key="6">
    <source>
        <dbReference type="Proteomes" id="UP000266644"/>
    </source>
</evidence>
<evidence type="ECO:0000256" key="2">
    <source>
        <dbReference type="ARBA" id="ARBA00023125"/>
    </source>
</evidence>
<accession>A0A396BPK5</accession>
<keyword evidence="3" id="KW-0804">Transcription</keyword>
<dbReference type="SUPFAM" id="SSF46894">
    <property type="entry name" value="C-terminal effector domain of the bipartite response regulators"/>
    <property type="match status" value="1"/>
</dbReference>
<keyword evidence="2" id="KW-0238">DNA-binding</keyword>
<comment type="caution">
    <text evidence="5">The sequence shown here is derived from an EMBL/GenBank/DDBJ whole genome shotgun (WGS) entry which is preliminary data.</text>
</comment>
<dbReference type="AlphaFoldDB" id="A0A396BPK5"/>
<dbReference type="InterPro" id="IPR036388">
    <property type="entry name" value="WH-like_DNA-bd_sf"/>
</dbReference>
<dbReference type="Pfam" id="PF00196">
    <property type="entry name" value="GerE"/>
    <property type="match status" value="1"/>
</dbReference>
<dbReference type="Gene3D" id="3.30.450.20">
    <property type="entry name" value="PAS domain"/>
    <property type="match status" value="1"/>
</dbReference>
<gene>
    <name evidence="5" type="ORF">DW228_18495</name>
</gene>
<reference evidence="5 6" key="1">
    <citation type="submission" date="2018-08" db="EMBL/GenBank/DDBJ databases">
        <title>A genome reference for cultivated species of the human gut microbiota.</title>
        <authorList>
            <person name="Zou Y."/>
            <person name="Xue W."/>
            <person name="Luo G."/>
        </authorList>
    </citation>
    <scope>NUCLEOTIDE SEQUENCE [LARGE SCALE GENOMIC DNA]</scope>
    <source>
        <strain evidence="5 6">AM18-6</strain>
    </source>
</reference>
<dbReference type="PANTHER" id="PTHR44688">
    <property type="entry name" value="DNA-BINDING TRANSCRIPTIONAL ACTIVATOR DEVR_DOSR"/>
    <property type="match status" value="1"/>
</dbReference>
<evidence type="ECO:0000259" key="4">
    <source>
        <dbReference type="PROSITE" id="PS50043"/>
    </source>
</evidence>